<proteinExistence type="predicted"/>
<comment type="caution">
    <text evidence="1">The sequence shown here is derived from an EMBL/GenBank/DDBJ whole genome shotgun (WGS) entry which is preliminary data.</text>
</comment>
<protein>
    <submittedName>
        <fullName evidence="1">Uncharacterized protein</fullName>
    </submittedName>
</protein>
<name>A0A840U4Y8_9BACT</name>
<dbReference type="AlphaFoldDB" id="A0A840U4Y8"/>
<dbReference type="EMBL" id="JACHGF010000014">
    <property type="protein sequence ID" value="MBB5287150.1"/>
    <property type="molecule type" value="Genomic_DNA"/>
</dbReference>
<evidence type="ECO:0000313" key="1">
    <source>
        <dbReference type="EMBL" id="MBB5287150.1"/>
    </source>
</evidence>
<reference evidence="1 2" key="1">
    <citation type="submission" date="2020-08" db="EMBL/GenBank/DDBJ databases">
        <title>Genomic Encyclopedia of Type Strains, Phase IV (KMG-IV): sequencing the most valuable type-strain genomes for metagenomic binning, comparative biology and taxonomic classification.</title>
        <authorList>
            <person name="Goeker M."/>
        </authorList>
    </citation>
    <scope>NUCLEOTIDE SEQUENCE [LARGE SCALE GENOMIC DNA]</scope>
    <source>
        <strain evidence="1 2">DSM 105074</strain>
    </source>
</reference>
<evidence type="ECO:0000313" key="2">
    <source>
        <dbReference type="Proteomes" id="UP000557307"/>
    </source>
</evidence>
<dbReference type="RefSeq" id="WP_184178966.1">
    <property type="nucleotide sequence ID" value="NZ_JACHGF010000014.1"/>
</dbReference>
<keyword evidence="2" id="KW-1185">Reference proteome</keyword>
<sequence>MEITHPTNRQQAFVKRAVRGLQHPRAGVMLPGSPPLRACHIRVSQAGHCIESPEIRSLKEP</sequence>
<dbReference type="Proteomes" id="UP000557307">
    <property type="component" value="Unassembled WGS sequence"/>
</dbReference>
<gene>
    <name evidence="1" type="ORF">HNQ92_005312</name>
</gene>
<organism evidence="1 2">
    <name type="scientific">Rhabdobacter roseus</name>
    <dbReference type="NCBI Taxonomy" id="1655419"/>
    <lineage>
        <taxon>Bacteria</taxon>
        <taxon>Pseudomonadati</taxon>
        <taxon>Bacteroidota</taxon>
        <taxon>Cytophagia</taxon>
        <taxon>Cytophagales</taxon>
        <taxon>Cytophagaceae</taxon>
        <taxon>Rhabdobacter</taxon>
    </lineage>
</organism>
<accession>A0A840U4Y8</accession>